<dbReference type="Pfam" id="PF20253">
    <property type="entry name" value="DUF6604"/>
    <property type="match status" value="1"/>
</dbReference>
<dbReference type="EMBL" id="BOLY01000007">
    <property type="protein sequence ID" value="GIZ47422.1"/>
    <property type="molecule type" value="Genomic_DNA"/>
</dbReference>
<evidence type="ECO:0000313" key="4">
    <source>
        <dbReference type="Proteomes" id="UP000825890"/>
    </source>
</evidence>
<dbReference type="AlphaFoldDB" id="A0A9P3CTQ2"/>
<evidence type="ECO:0000313" key="3">
    <source>
        <dbReference type="EMBL" id="GIZ47422.1"/>
    </source>
</evidence>
<gene>
    <name evidence="3" type="ORF">CKM354_001051300</name>
</gene>
<comment type="caution">
    <text evidence="3">The sequence shown here is derived from an EMBL/GenBank/DDBJ whole genome shotgun (WGS) entry which is preliminary data.</text>
</comment>
<evidence type="ECO:0000256" key="1">
    <source>
        <dbReference type="SAM" id="MobiDB-lite"/>
    </source>
</evidence>
<dbReference type="InterPro" id="IPR046539">
    <property type="entry name" value="DUF6604"/>
</dbReference>
<feature type="region of interest" description="Disordered" evidence="1">
    <location>
        <begin position="163"/>
        <end position="186"/>
    </location>
</feature>
<dbReference type="GeneID" id="68296088"/>
<dbReference type="RefSeq" id="XP_044661909.1">
    <property type="nucleotide sequence ID" value="XM_044805974.1"/>
</dbReference>
<dbReference type="PANTHER" id="PTHR38795">
    <property type="entry name" value="DUF6604 DOMAIN-CONTAINING PROTEIN"/>
    <property type="match status" value="1"/>
</dbReference>
<proteinExistence type="predicted"/>
<dbReference type="Proteomes" id="UP000825890">
    <property type="component" value="Unassembled WGS sequence"/>
</dbReference>
<name>A0A9P3CTQ2_9PEZI</name>
<reference evidence="3 4" key="1">
    <citation type="submission" date="2021-01" db="EMBL/GenBank/DDBJ databases">
        <title>Cercospora kikuchii MAFF 305040 whole genome shotgun sequence.</title>
        <authorList>
            <person name="Kashiwa T."/>
            <person name="Suzuki T."/>
        </authorList>
    </citation>
    <scope>NUCLEOTIDE SEQUENCE [LARGE SCALE GENOMIC DNA]</scope>
    <source>
        <strain evidence="3 4">MAFF 305040</strain>
    </source>
</reference>
<feature type="domain" description="DUF6604" evidence="2">
    <location>
        <begin position="12"/>
        <end position="245"/>
    </location>
</feature>
<accession>A0A9P3CTQ2</accession>
<organism evidence="3 4">
    <name type="scientific">Cercospora kikuchii</name>
    <dbReference type="NCBI Taxonomy" id="84275"/>
    <lineage>
        <taxon>Eukaryota</taxon>
        <taxon>Fungi</taxon>
        <taxon>Dikarya</taxon>
        <taxon>Ascomycota</taxon>
        <taxon>Pezizomycotina</taxon>
        <taxon>Dothideomycetes</taxon>
        <taxon>Dothideomycetidae</taxon>
        <taxon>Mycosphaerellales</taxon>
        <taxon>Mycosphaerellaceae</taxon>
        <taxon>Cercospora</taxon>
    </lineage>
</organism>
<sequence length="779" mass="87396">MAPNAGWNTYRLYKEGTTKLTTWLVDNALRCRAEVQTNAARHTDDSAASSKSKYTVPLTQFVAMANAIVNSAEPRIRIPQNILTLVKYIISLRKHAANFFTKMASNTATAKVFESNIAHRHFIMILEQVLNILDPSSLKAQESGNGTDISNVFSALAIEEPAPEGTAPPELPPRKSKDHVDYEPGSDDSDQAFAVFAFFDDLNSVREYISGVWVDYAKGELDVMSAAVTTDTGFRIIKDKCEALMHTPAFCEIRDSGTLGGDTEALRDWTCANANNMLISFVQVLHPHTVPVLKPDHFGVYRPELDRSAMSQEEQQVEDLIVTMNLLQEFTKLSRVHVDLPVEDELTWGIRFLTDTCDARQMPMFTGFAFQILLDIHNSLRDHIGHPLTELQNTARRAVAIMDDYFRLSEHARLGTWAPANDEVFRMIKETAEQWALEDTIAKIQLPVSRRAPKMESFYLLKNHPVLAGLLMFQLNLRLQDAGITLCNAWRSVLYTAHLYNALRQSGGLNTPWRDIEYIIETHSAKRLFVGAPPSEPSDYLKRFIYVLGGSASTFARDRRQGGSLVIMHRKGPRGLKTTTPVRDVFQPRYVGRDQAVLSKANLTAMLSVATKARRTSSPSEDLETLHAQVSNQSDFTPAQVLHVVREGMAGEEHHLVFNYIGLHFRSFQLLRKLQTQLSGHLPKIFGSNYIEHDSELASIIGYIFRTMSESDHVARSTPLTLEDGNIVHAATEITKTFLEDGSNAHEGLVYAKIYTSAGAYHISRDTIDQLVEKMGDEW</sequence>
<keyword evidence="4" id="KW-1185">Reference proteome</keyword>
<dbReference type="PANTHER" id="PTHR38795:SF1">
    <property type="entry name" value="DUF6604 DOMAIN-CONTAINING PROTEIN"/>
    <property type="match status" value="1"/>
</dbReference>
<feature type="compositionally biased region" description="Basic and acidic residues" evidence="1">
    <location>
        <begin position="172"/>
        <end position="182"/>
    </location>
</feature>
<dbReference type="OrthoDB" id="3646957at2759"/>
<protein>
    <recommendedName>
        <fullName evidence="2">DUF6604 domain-containing protein</fullName>
    </recommendedName>
</protein>
<evidence type="ECO:0000259" key="2">
    <source>
        <dbReference type="Pfam" id="PF20253"/>
    </source>
</evidence>